<accession>A0ABR1P7R5</accession>
<dbReference type="CDD" id="cd00719">
    <property type="entry name" value="GIY-YIG_SF"/>
    <property type="match status" value="1"/>
</dbReference>
<evidence type="ECO:0000313" key="8">
    <source>
        <dbReference type="Proteomes" id="UP001430848"/>
    </source>
</evidence>
<name>A0ABR1P7R5_DIAER</name>
<keyword evidence="2" id="KW-0479">Metal-binding</keyword>
<reference evidence="7 8" key="1">
    <citation type="submission" date="2024-02" db="EMBL/GenBank/DDBJ databases">
        <title>De novo assembly and annotation of 12 fungi associated with fruit tree decline syndrome in Ontario, Canada.</title>
        <authorList>
            <person name="Sulman M."/>
            <person name="Ellouze W."/>
            <person name="Ilyukhin E."/>
        </authorList>
    </citation>
    <scope>NUCLEOTIDE SEQUENCE [LARGE SCALE GENOMIC DNA]</scope>
    <source>
        <strain evidence="7 8">M169</strain>
    </source>
</reference>
<keyword evidence="4" id="KW-0863">Zinc-finger</keyword>
<evidence type="ECO:0000256" key="6">
    <source>
        <dbReference type="ARBA" id="ARBA00023242"/>
    </source>
</evidence>
<evidence type="ECO:0000256" key="2">
    <source>
        <dbReference type="ARBA" id="ARBA00022723"/>
    </source>
</evidence>
<evidence type="ECO:0000256" key="1">
    <source>
        <dbReference type="ARBA" id="ARBA00004123"/>
    </source>
</evidence>
<protein>
    <recommendedName>
        <fullName evidence="9">GIY-YIG domain-containing protein</fullName>
    </recommendedName>
</protein>
<dbReference type="Proteomes" id="UP001430848">
    <property type="component" value="Unassembled WGS sequence"/>
</dbReference>
<keyword evidence="3" id="KW-0677">Repeat</keyword>
<proteinExistence type="predicted"/>
<keyword evidence="6" id="KW-0539">Nucleus</keyword>
<evidence type="ECO:0000256" key="4">
    <source>
        <dbReference type="ARBA" id="ARBA00022771"/>
    </source>
</evidence>
<comment type="subcellular location">
    <subcellularLocation>
        <location evidence="1">Nucleus</location>
    </subcellularLocation>
</comment>
<keyword evidence="8" id="KW-1185">Reference proteome</keyword>
<keyword evidence="5" id="KW-0862">Zinc</keyword>
<evidence type="ECO:0000313" key="7">
    <source>
        <dbReference type="EMBL" id="KAK7728627.1"/>
    </source>
</evidence>
<dbReference type="PANTHER" id="PTHR40626:SF18">
    <property type="entry name" value="NICOTINATE CATABOLISM CLUSTER-SPECIFIC TRANSCRIPTION FACTOR"/>
    <property type="match status" value="1"/>
</dbReference>
<comment type="caution">
    <text evidence="7">The sequence shown here is derived from an EMBL/GenBank/DDBJ whole genome shotgun (WGS) entry which is preliminary data.</text>
</comment>
<sequence>MPAVGESLAKFYTTDTIAIFGTHRPIHPGATGVPNLDALGQVLVLHGLMSIAWDMQRRDQTSLGVVSTTGPASWKDLLSKAYDRWKTDFDSYCHDAALTSTGPGDASASEWSAFSAAYRAVYHAAQALLHMDFLDVQIYAGARHILGRPVQQQDYVRSSRVVKRWASNSRERAATAAWHGAGMLRDLMTGDGSSDPSGPSKPIMESPHLTSLFHVPWCLYLATLSCWAFHHAKSTRRGRLEDENHFDDDDDSDGSDEIVWDSKKEMDDLVAAMAGPMRDVMASQGRRRTNGLTSSPALIPRMSAISRKNSRDLLSHLVAQLSDPPSRYERYKGLYDVGPTPRREGRDVAAIRNLLFTSMRTEVFEIFSAPNLKPKAETIKSKAGDISKPQRGVYLHMIEGRDNRWRFYVGQSDNVSFRIRRQHQNFRYRRDNPSFHNYAMQDSRWDHFIILAVLPPGPTAAGFSPKEQTLLLNMLEMWCALLFSTLQPSIMAQWHEYGAAAGSGRPRAGLNLNCPLDQGGPVKFVNWRHALSESEDPLANAYVVDLLDRKRELTTNRGLVYGLMDLKVVRGGGEAFCNERVDITWTVESIVTTAV</sequence>
<organism evidence="7 8">
    <name type="scientific">Diaporthe eres</name>
    <name type="common">Phomopsis oblonga</name>
    <dbReference type="NCBI Taxonomy" id="83184"/>
    <lineage>
        <taxon>Eukaryota</taxon>
        <taxon>Fungi</taxon>
        <taxon>Dikarya</taxon>
        <taxon>Ascomycota</taxon>
        <taxon>Pezizomycotina</taxon>
        <taxon>Sordariomycetes</taxon>
        <taxon>Sordariomycetidae</taxon>
        <taxon>Diaporthales</taxon>
        <taxon>Diaporthaceae</taxon>
        <taxon>Diaporthe</taxon>
        <taxon>Diaporthe eres species complex</taxon>
    </lineage>
</organism>
<dbReference type="PANTHER" id="PTHR40626">
    <property type="entry name" value="MIP31509P"/>
    <property type="match status" value="1"/>
</dbReference>
<dbReference type="EMBL" id="JAKNSF020000032">
    <property type="protein sequence ID" value="KAK7728627.1"/>
    <property type="molecule type" value="Genomic_DNA"/>
</dbReference>
<gene>
    <name evidence="7" type="ORF">SLS63_006488</name>
</gene>
<evidence type="ECO:0000256" key="5">
    <source>
        <dbReference type="ARBA" id="ARBA00022833"/>
    </source>
</evidence>
<evidence type="ECO:0000256" key="3">
    <source>
        <dbReference type="ARBA" id="ARBA00022737"/>
    </source>
</evidence>
<evidence type="ECO:0008006" key="9">
    <source>
        <dbReference type="Google" id="ProtNLM"/>
    </source>
</evidence>
<dbReference type="InterPro" id="IPR051059">
    <property type="entry name" value="VerF-like"/>
</dbReference>